<gene>
    <name evidence="1" type="ORF">E2C01_055517</name>
</gene>
<reference evidence="1 2" key="1">
    <citation type="submission" date="2019-05" db="EMBL/GenBank/DDBJ databases">
        <title>Another draft genome of Portunus trituberculatus and its Hox gene families provides insights of decapod evolution.</title>
        <authorList>
            <person name="Jeong J.-H."/>
            <person name="Song I."/>
            <person name="Kim S."/>
            <person name="Choi T."/>
            <person name="Kim D."/>
            <person name="Ryu S."/>
            <person name="Kim W."/>
        </authorList>
    </citation>
    <scope>NUCLEOTIDE SEQUENCE [LARGE SCALE GENOMIC DNA]</scope>
    <source>
        <tissue evidence="1">Muscle</tissue>
    </source>
</reference>
<accession>A0A5B7GVQ0</accession>
<evidence type="ECO:0000313" key="2">
    <source>
        <dbReference type="Proteomes" id="UP000324222"/>
    </source>
</evidence>
<dbReference type="EMBL" id="VSRR010018550">
    <property type="protein sequence ID" value="MPC61445.1"/>
    <property type="molecule type" value="Genomic_DNA"/>
</dbReference>
<organism evidence="1 2">
    <name type="scientific">Portunus trituberculatus</name>
    <name type="common">Swimming crab</name>
    <name type="synonym">Neptunus trituberculatus</name>
    <dbReference type="NCBI Taxonomy" id="210409"/>
    <lineage>
        <taxon>Eukaryota</taxon>
        <taxon>Metazoa</taxon>
        <taxon>Ecdysozoa</taxon>
        <taxon>Arthropoda</taxon>
        <taxon>Crustacea</taxon>
        <taxon>Multicrustacea</taxon>
        <taxon>Malacostraca</taxon>
        <taxon>Eumalacostraca</taxon>
        <taxon>Eucarida</taxon>
        <taxon>Decapoda</taxon>
        <taxon>Pleocyemata</taxon>
        <taxon>Brachyura</taxon>
        <taxon>Eubrachyura</taxon>
        <taxon>Portunoidea</taxon>
        <taxon>Portunidae</taxon>
        <taxon>Portuninae</taxon>
        <taxon>Portunus</taxon>
    </lineage>
</organism>
<proteinExistence type="predicted"/>
<dbReference type="Proteomes" id="UP000324222">
    <property type="component" value="Unassembled WGS sequence"/>
</dbReference>
<dbReference type="AlphaFoldDB" id="A0A5B7GVQ0"/>
<keyword evidence="2" id="KW-1185">Reference proteome</keyword>
<evidence type="ECO:0000313" key="1">
    <source>
        <dbReference type="EMBL" id="MPC61445.1"/>
    </source>
</evidence>
<name>A0A5B7GVQ0_PORTR</name>
<comment type="caution">
    <text evidence="1">The sequence shown here is derived from an EMBL/GenBank/DDBJ whole genome shotgun (WGS) entry which is preliminary data.</text>
</comment>
<sequence length="66" mass="7241">MHATNTLPGAPAKDVENEELAARRAHRNDITKTTLRGRGVVLEVEGTVSVKAREMIASRSSPEYDH</sequence>
<protein>
    <submittedName>
        <fullName evidence="1">Uncharacterized protein</fullName>
    </submittedName>
</protein>